<gene>
    <name evidence="2" type="ORF">D4739_09705</name>
</gene>
<accession>A0A3A5HF62</accession>
<dbReference type="InterPro" id="IPR027785">
    <property type="entry name" value="UvrD-like_helicase_C"/>
</dbReference>
<name>A0A3A5HF62_9ACTN</name>
<sequence>MYSRGGVGPEVRFVAASTDEALSAADDIVDAMIDEGWGPGSIALITTGHKHPVHDDVAARHGQEGYWKQFWEGGDVFYGHVLGCKGLERKAVVLCVNESSKRDRFRERLYVGMSRATDELVVVGHPELIREMGGAEVAKRLGI</sequence>
<dbReference type="Proteomes" id="UP000276542">
    <property type="component" value="Unassembled WGS sequence"/>
</dbReference>
<evidence type="ECO:0000313" key="3">
    <source>
        <dbReference type="Proteomes" id="UP000276542"/>
    </source>
</evidence>
<dbReference type="Pfam" id="PF13538">
    <property type="entry name" value="UvrD_C_2"/>
    <property type="match status" value="1"/>
</dbReference>
<dbReference type="EMBL" id="QYRP01000002">
    <property type="protein sequence ID" value="RJS46457.1"/>
    <property type="molecule type" value="Genomic_DNA"/>
</dbReference>
<dbReference type="AlphaFoldDB" id="A0A3A5HF62"/>
<protein>
    <recommendedName>
        <fullName evidence="1">UvrD-like helicase C-terminal domain-containing protein</fullName>
    </recommendedName>
</protein>
<organism evidence="2 3">
    <name type="scientific">Nocardioides cavernaquae</name>
    <dbReference type="NCBI Taxonomy" id="2321396"/>
    <lineage>
        <taxon>Bacteria</taxon>
        <taxon>Bacillati</taxon>
        <taxon>Actinomycetota</taxon>
        <taxon>Actinomycetes</taxon>
        <taxon>Propionibacteriales</taxon>
        <taxon>Nocardioidaceae</taxon>
        <taxon>Nocardioides</taxon>
    </lineage>
</organism>
<proteinExistence type="predicted"/>
<feature type="domain" description="UvrD-like helicase C-terminal" evidence="1">
    <location>
        <begin position="84"/>
        <end position="123"/>
    </location>
</feature>
<keyword evidence="3" id="KW-1185">Reference proteome</keyword>
<dbReference type="RefSeq" id="WP_120060429.1">
    <property type="nucleotide sequence ID" value="NZ_QYRP01000002.1"/>
</dbReference>
<dbReference type="OrthoDB" id="4509614at2"/>
<dbReference type="Gene3D" id="3.40.50.300">
    <property type="entry name" value="P-loop containing nucleotide triphosphate hydrolases"/>
    <property type="match status" value="1"/>
</dbReference>
<evidence type="ECO:0000313" key="2">
    <source>
        <dbReference type="EMBL" id="RJS46457.1"/>
    </source>
</evidence>
<comment type="caution">
    <text evidence="2">The sequence shown here is derived from an EMBL/GenBank/DDBJ whole genome shotgun (WGS) entry which is preliminary data.</text>
</comment>
<reference evidence="3" key="1">
    <citation type="submission" date="2018-09" db="EMBL/GenBank/DDBJ databases">
        <authorList>
            <person name="Zhu H."/>
        </authorList>
    </citation>
    <scope>NUCLEOTIDE SEQUENCE [LARGE SCALE GENOMIC DNA]</scope>
    <source>
        <strain evidence="3">K1W22B-1</strain>
    </source>
</reference>
<evidence type="ECO:0000259" key="1">
    <source>
        <dbReference type="Pfam" id="PF13538"/>
    </source>
</evidence>
<dbReference type="SUPFAM" id="SSF52540">
    <property type="entry name" value="P-loop containing nucleoside triphosphate hydrolases"/>
    <property type="match status" value="1"/>
</dbReference>
<dbReference type="InterPro" id="IPR027417">
    <property type="entry name" value="P-loop_NTPase"/>
</dbReference>